<dbReference type="PANTHER" id="PTHR19288">
    <property type="entry name" value="4-NITROPHENYLPHOSPHATASE-RELATED"/>
    <property type="match status" value="1"/>
</dbReference>
<keyword evidence="7" id="KW-1185">Reference proteome</keyword>
<dbReference type="NCBIfam" id="TIGR01458">
    <property type="entry name" value="HAD-SF-IIA-hyp3"/>
    <property type="match status" value="1"/>
</dbReference>
<dbReference type="InterPro" id="IPR006355">
    <property type="entry name" value="LHPP/HDHD2"/>
</dbReference>
<evidence type="ECO:0000313" key="7">
    <source>
        <dbReference type="Proteomes" id="UP001207582"/>
    </source>
</evidence>
<dbReference type="SUPFAM" id="SSF56784">
    <property type="entry name" value="HAD-like"/>
    <property type="match status" value="1"/>
</dbReference>
<gene>
    <name evidence="6" type="ORF">OM960_16055</name>
</gene>
<dbReference type="Pfam" id="PF13344">
    <property type="entry name" value="Hydrolase_6"/>
    <property type="match status" value="1"/>
</dbReference>
<comment type="caution">
    <text evidence="6">The sequence shown here is derived from an EMBL/GenBank/DDBJ whole genome shotgun (WGS) entry which is preliminary data.</text>
</comment>
<keyword evidence="3" id="KW-0479">Metal-binding</keyword>
<reference evidence="6 7" key="1">
    <citation type="submission" date="2022-10" db="EMBL/GenBank/DDBJ databases">
        <title>Defluviimonas sp. CAU 1641 isolated from mud.</title>
        <authorList>
            <person name="Kim W."/>
        </authorList>
    </citation>
    <scope>NUCLEOTIDE SEQUENCE [LARGE SCALE GENOMIC DNA]</scope>
    <source>
        <strain evidence="6 7">CAU 1641</strain>
    </source>
</reference>
<name>A0ABT3J5V0_9RHOB</name>
<sequence>MLKGVLIDLSGVLYSGSRALPGATDAVRRLRSEGLAVRFLTNSTRRPKRTLVDRLRAFGVDLAPDELFTPAAAACDWLARHGHAPHLLIHPDLGEDFADTDTTGPEAVVLGDAGRFFTYEALNTAFRKIEAGAPFLALAANRVFRDADGKLSLDAGAFVAALEHASGKTALLFGKPAPGFFAAAAASMGAGMAEVAMIGDDAEADIAGALDAGAALAVLVRTGKYREGDETRFAPNPSMVADGIGDAVDALLE</sequence>
<evidence type="ECO:0000256" key="3">
    <source>
        <dbReference type="ARBA" id="ARBA00022723"/>
    </source>
</evidence>
<accession>A0ABT3J5V0</accession>
<evidence type="ECO:0000256" key="1">
    <source>
        <dbReference type="ARBA" id="ARBA00001946"/>
    </source>
</evidence>
<keyword evidence="4" id="KW-0460">Magnesium</keyword>
<dbReference type="Gene3D" id="3.40.50.1000">
    <property type="entry name" value="HAD superfamily/HAD-like"/>
    <property type="match status" value="2"/>
</dbReference>
<evidence type="ECO:0000256" key="5">
    <source>
        <dbReference type="ARBA" id="ARBA00039666"/>
    </source>
</evidence>
<dbReference type="InterPro" id="IPR006357">
    <property type="entry name" value="HAD-SF_hydro_IIA"/>
</dbReference>
<dbReference type="EMBL" id="JAPDOG010000015">
    <property type="protein sequence ID" value="MCW3783063.1"/>
    <property type="molecule type" value="Genomic_DNA"/>
</dbReference>
<protein>
    <recommendedName>
        <fullName evidence="5">Haloacid dehalogenase-like hydrolase domain-containing protein 2</fullName>
    </recommendedName>
</protein>
<dbReference type="PANTHER" id="PTHR19288:SF46">
    <property type="entry name" value="HALOACID DEHALOGENASE-LIKE HYDROLASE DOMAIN-CONTAINING PROTEIN 2"/>
    <property type="match status" value="1"/>
</dbReference>
<comment type="similarity">
    <text evidence="2">Belongs to the HAD-like hydrolase superfamily.</text>
</comment>
<organism evidence="6 7">
    <name type="scientific">Defluviimonas salinarum</name>
    <dbReference type="NCBI Taxonomy" id="2992147"/>
    <lineage>
        <taxon>Bacteria</taxon>
        <taxon>Pseudomonadati</taxon>
        <taxon>Pseudomonadota</taxon>
        <taxon>Alphaproteobacteria</taxon>
        <taxon>Rhodobacterales</taxon>
        <taxon>Paracoccaceae</taxon>
        <taxon>Albidovulum</taxon>
    </lineage>
</organism>
<dbReference type="InterPro" id="IPR023214">
    <property type="entry name" value="HAD_sf"/>
</dbReference>
<dbReference type="Pfam" id="PF13242">
    <property type="entry name" value="Hydrolase_like"/>
    <property type="match status" value="1"/>
</dbReference>
<proteinExistence type="inferred from homology"/>
<comment type="cofactor">
    <cofactor evidence="1">
        <name>Mg(2+)</name>
        <dbReference type="ChEBI" id="CHEBI:18420"/>
    </cofactor>
</comment>
<evidence type="ECO:0000313" key="6">
    <source>
        <dbReference type="EMBL" id="MCW3783063.1"/>
    </source>
</evidence>
<dbReference type="GO" id="GO:0016787">
    <property type="term" value="F:hydrolase activity"/>
    <property type="evidence" value="ECO:0007669"/>
    <property type="project" value="UniProtKB-KW"/>
</dbReference>
<dbReference type="RefSeq" id="WP_264772682.1">
    <property type="nucleotide sequence ID" value="NZ_JAPDOG010000015.1"/>
</dbReference>
<dbReference type="InterPro" id="IPR036412">
    <property type="entry name" value="HAD-like_sf"/>
</dbReference>
<evidence type="ECO:0000256" key="2">
    <source>
        <dbReference type="ARBA" id="ARBA00007958"/>
    </source>
</evidence>
<dbReference type="Proteomes" id="UP001207582">
    <property type="component" value="Unassembled WGS sequence"/>
</dbReference>
<keyword evidence="6" id="KW-0378">Hydrolase</keyword>
<evidence type="ECO:0000256" key="4">
    <source>
        <dbReference type="ARBA" id="ARBA00022842"/>
    </source>
</evidence>